<dbReference type="Proteomes" id="UP000683000">
    <property type="component" value="Unassembled WGS sequence"/>
</dbReference>
<keyword evidence="4" id="KW-1185">Reference proteome</keyword>
<comment type="caution">
    <text evidence="3">The sequence shown here is derived from an EMBL/GenBank/DDBJ whole genome shotgun (WGS) entry which is preliminary data.</text>
</comment>
<reference evidence="3" key="1">
    <citation type="submission" date="2021-03" db="EMBL/GenBank/DDBJ databases">
        <title>Evolutionary innovations through gain and loss of genes in the ectomycorrhizal Boletales.</title>
        <authorList>
            <person name="Wu G."/>
            <person name="Miyauchi S."/>
            <person name="Morin E."/>
            <person name="Yang Z.-L."/>
            <person name="Xu J."/>
            <person name="Martin F.M."/>
        </authorList>
    </citation>
    <scope>NUCLEOTIDE SEQUENCE</scope>
    <source>
        <strain evidence="3">BR01</strain>
    </source>
</reference>
<dbReference type="GO" id="GO:0003723">
    <property type="term" value="F:RNA binding"/>
    <property type="evidence" value="ECO:0007669"/>
    <property type="project" value="InterPro"/>
</dbReference>
<dbReference type="SMART" id="SM00949">
    <property type="entry name" value="PAZ"/>
    <property type="match status" value="1"/>
</dbReference>
<dbReference type="PANTHER" id="PTHR22891">
    <property type="entry name" value="EUKARYOTIC TRANSLATION INITIATION FACTOR 2C"/>
    <property type="match status" value="1"/>
</dbReference>
<dbReference type="Pfam" id="PF02170">
    <property type="entry name" value="PAZ"/>
    <property type="match status" value="1"/>
</dbReference>
<accession>A0A8I2YXC0</accession>
<evidence type="ECO:0000259" key="2">
    <source>
        <dbReference type="PROSITE" id="PS50821"/>
    </source>
</evidence>
<dbReference type="AlphaFoldDB" id="A0A8I2YXC0"/>
<feature type="compositionally biased region" description="Basic and acidic residues" evidence="1">
    <location>
        <begin position="40"/>
        <end position="53"/>
    </location>
</feature>
<dbReference type="EMBL" id="JAGFBS010000003">
    <property type="protein sequence ID" value="KAG6380186.1"/>
    <property type="molecule type" value="Genomic_DNA"/>
</dbReference>
<dbReference type="Gene3D" id="2.170.260.10">
    <property type="entry name" value="paz domain"/>
    <property type="match status" value="1"/>
</dbReference>
<sequence>MSNRGRGYDRGRGGRGGGGGGGGRGFPDTRGRGGPPPFRGSDRGGRGFHDRGGPRGRARGGVFMRGRPAIIDRRITDDSDKALVASFASSSRTEGREIKLRTNFFPVRVPKGPLYEYDVAITPAAGTSARRVKRRIYQLAEQTTAWQQANMTGKVAHDSSAKLISCFELPQPLTIMVPYYDEDESGPPQQGGKEYTLTITFIQEIDTSNLLSYLAGQSQFRNYDILPVIAALNLILAAVPGRTGVMVGRNRYFFRSAAEPQSLGGGLEAWKGFYSSVRPAHKQLMVNVNVCTTAFYTPGNLARAMLNFANSSFGARMEVFCKSVRVKTTHLGYRKTVKRLVRHNAKTYKFDTPEYGRVSVEEYFKRKYNIRLQHPDLQLVDVGGQKTNYLPAEVCEILPDQPFRGKLTDENAAAMITIACQPPNVNGEAIVNQGP</sequence>
<dbReference type="InterPro" id="IPR032474">
    <property type="entry name" value="Argonaute_N"/>
</dbReference>
<feature type="compositionally biased region" description="Basic and acidic residues" evidence="1">
    <location>
        <begin position="1"/>
        <end position="12"/>
    </location>
</feature>
<feature type="domain" description="PAZ" evidence="2">
    <location>
        <begin position="297"/>
        <end position="399"/>
    </location>
</feature>
<dbReference type="InterPro" id="IPR014811">
    <property type="entry name" value="ArgoL1"/>
</dbReference>
<dbReference type="InterPro" id="IPR003100">
    <property type="entry name" value="PAZ_dom"/>
</dbReference>
<dbReference type="Pfam" id="PF16486">
    <property type="entry name" value="ArgoN"/>
    <property type="match status" value="1"/>
</dbReference>
<dbReference type="CDD" id="cd02846">
    <property type="entry name" value="PAZ_argonaute_like"/>
    <property type="match status" value="1"/>
</dbReference>
<dbReference type="SUPFAM" id="SSF101690">
    <property type="entry name" value="PAZ domain"/>
    <property type="match status" value="1"/>
</dbReference>
<feature type="region of interest" description="Disordered" evidence="1">
    <location>
        <begin position="1"/>
        <end position="62"/>
    </location>
</feature>
<evidence type="ECO:0000313" key="3">
    <source>
        <dbReference type="EMBL" id="KAG6380186.1"/>
    </source>
</evidence>
<gene>
    <name evidence="3" type="ORF">JVT61DRAFT_8276</name>
</gene>
<dbReference type="InterPro" id="IPR036085">
    <property type="entry name" value="PAZ_dom_sf"/>
</dbReference>
<dbReference type="OrthoDB" id="10252740at2759"/>
<organism evidence="3 4">
    <name type="scientific">Boletus reticuloceps</name>
    <dbReference type="NCBI Taxonomy" id="495285"/>
    <lineage>
        <taxon>Eukaryota</taxon>
        <taxon>Fungi</taxon>
        <taxon>Dikarya</taxon>
        <taxon>Basidiomycota</taxon>
        <taxon>Agaricomycotina</taxon>
        <taxon>Agaricomycetes</taxon>
        <taxon>Agaricomycetidae</taxon>
        <taxon>Boletales</taxon>
        <taxon>Boletineae</taxon>
        <taxon>Boletaceae</taxon>
        <taxon>Boletoideae</taxon>
        <taxon>Boletus</taxon>
    </lineage>
</organism>
<evidence type="ECO:0000256" key="1">
    <source>
        <dbReference type="SAM" id="MobiDB-lite"/>
    </source>
</evidence>
<proteinExistence type="predicted"/>
<evidence type="ECO:0000313" key="4">
    <source>
        <dbReference type="Proteomes" id="UP000683000"/>
    </source>
</evidence>
<dbReference type="PROSITE" id="PS50821">
    <property type="entry name" value="PAZ"/>
    <property type="match status" value="1"/>
</dbReference>
<dbReference type="SMART" id="SM01163">
    <property type="entry name" value="DUF1785"/>
    <property type="match status" value="1"/>
</dbReference>
<protein>
    <submittedName>
        <fullName evidence="3">PAZ domain-containing protein</fullName>
    </submittedName>
</protein>
<name>A0A8I2YXC0_9AGAM</name>
<dbReference type="Pfam" id="PF08699">
    <property type="entry name" value="ArgoL1"/>
    <property type="match status" value="1"/>
</dbReference>
<feature type="compositionally biased region" description="Gly residues" evidence="1">
    <location>
        <begin position="14"/>
        <end position="25"/>
    </location>
</feature>